<evidence type="ECO:0000256" key="18">
    <source>
        <dbReference type="SAM" id="MobiDB-lite"/>
    </source>
</evidence>
<dbReference type="PROSITE" id="PS00026">
    <property type="entry name" value="CHIT_BIND_I_1"/>
    <property type="match status" value="1"/>
</dbReference>
<name>A0A1L9RKS9_ASPWE</name>
<evidence type="ECO:0000313" key="21">
    <source>
        <dbReference type="EMBL" id="OJJ35447.1"/>
    </source>
</evidence>
<keyword evidence="7 19" id="KW-0732">Signal</keyword>
<dbReference type="Proteomes" id="UP000184383">
    <property type="component" value="Unassembled WGS sequence"/>
</dbReference>
<evidence type="ECO:0000256" key="3">
    <source>
        <dbReference type="ARBA" id="ARBA00022475"/>
    </source>
</evidence>
<evidence type="ECO:0000313" key="22">
    <source>
        <dbReference type="Proteomes" id="UP000184383"/>
    </source>
</evidence>
<organism evidence="21 22">
    <name type="scientific">Aspergillus wentii DTO 134E9</name>
    <dbReference type="NCBI Taxonomy" id="1073089"/>
    <lineage>
        <taxon>Eukaryota</taxon>
        <taxon>Fungi</taxon>
        <taxon>Dikarya</taxon>
        <taxon>Ascomycota</taxon>
        <taxon>Pezizomycotina</taxon>
        <taxon>Eurotiomycetes</taxon>
        <taxon>Eurotiomycetidae</taxon>
        <taxon>Eurotiales</taxon>
        <taxon>Aspergillaceae</taxon>
        <taxon>Aspergillus</taxon>
        <taxon>Aspergillus subgen. Cremei</taxon>
    </lineage>
</organism>
<evidence type="ECO:0000256" key="2">
    <source>
        <dbReference type="ARBA" id="ARBA00004609"/>
    </source>
</evidence>
<evidence type="ECO:0000259" key="20">
    <source>
        <dbReference type="PROSITE" id="PS51762"/>
    </source>
</evidence>
<comment type="function">
    <text evidence="15">Dual chitinase/transglycosylase that plays a role in cell wall architecture. Chitinase and transglycosylase activities are coupled. Required for the polysaccharide cross-linking at the septa and the cell wall. More specifically, transfers chitin to 1,6-beta-glucan in the cell wall.</text>
</comment>
<evidence type="ECO:0000256" key="19">
    <source>
        <dbReference type="SAM" id="SignalP"/>
    </source>
</evidence>
<comment type="similarity">
    <text evidence="14">Belongs to the glycosyl hydrolase 16 family. CRH1 subfamily.</text>
</comment>
<dbReference type="VEuPathDB" id="FungiDB:ASPWEDRAFT_40644"/>
<dbReference type="GO" id="GO:0005886">
    <property type="term" value="C:plasma membrane"/>
    <property type="evidence" value="ECO:0007669"/>
    <property type="project" value="UniProtKB-SubCell"/>
</dbReference>
<protein>
    <recommendedName>
        <fullName evidence="16">Crh-like protein</fullName>
        <ecNumber evidence="16">3.2.-.-</ecNumber>
    </recommendedName>
</protein>
<accession>A0A1L9RKS9</accession>
<dbReference type="FunFam" id="2.60.120.200:FF:000159">
    <property type="entry name" value="Glycosidase"/>
    <property type="match status" value="1"/>
</dbReference>
<dbReference type="RefSeq" id="XP_040689123.1">
    <property type="nucleotide sequence ID" value="XM_040835376.1"/>
</dbReference>
<dbReference type="CDD" id="cd02183">
    <property type="entry name" value="GH16_fungal_CRH1_transglycosylase"/>
    <property type="match status" value="1"/>
</dbReference>
<feature type="chain" id="PRO_5012092376" description="Crh-like protein" evidence="19">
    <location>
        <begin position="20"/>
        <end position="424"/>
    </location>
</feature>
<keyword evidence="13" id="KW-0961">Cell wall biogenesis/degradation</keyword>
<dbReference type="InterPro" id="IPR017168">
    <property type="entry name" value="CHR-like"/>
</dbReference>
<dbReference type="PROSITE" id="PS51762">
    <property type="entry name" value="GH16_2"/>
    <property type="match status" value="1"/>
</dbReference>
<dbReference type="GO" id="GO:0005975">
    <property type="term" value="P:carbohydrate metabolic process"/>
    <property type="evidence" value="ECO:0007669"/>
    <property type="project" value="InterPro"/>
</dbReference>
<evidence type="ECO:0000256" key="14">
    <source>
        <dbReference type="ARBA" id="ARBA00038074"/>
    </source>
</evidence>
<evidence type="ECO:0000256" key="1">
    <source>
        <dbReference type="ARBA" id="ARBA00000822"/>
    </source>
</evidence>
<evidence type="ECO:0000256" key="6">
    <source>
        <dbReference type="ARBA" id="ARBA00022679"/>
    </source>
</evidence>
<evidence type="ECO:0000256" key="15">
    <source>
        <dbReference type="ARBA" id="ARBA00093308"/>
    </source>
</evidence>
<keyword evidence="22" id="KW-1185">Reference proteome</keyword>
<dbReference type="GO" id="GO:0009277">
    <property type="term" value="C:fungal-type cell wall"/>
    <property type="evidence" value="ECO:0007669"/>
    <property type="project" value="UniProtKB-ARBA"/>
</dbReference>
<dbReference type="GO" id="GO:0016757">
    <property type="term" value="F:glycosyltransferase activity"/>
    <property type="evidence" value="ECO:0007669"/>
    <property type="project" value="UniProtKB-KW"/>
</dbReference>
<dbReference type="GO" id="GO:0098552">
    <property type="term" value="C:side of membrane"/>
    <property type="evidence" value="ECO:0007669"/>
    <property type="project" value="UniProtKB-KW"/>
</dbReference>
<dbReference type="InterPro" id="IPR018371">
    <property type="entry name" value="Chitin-binding_1_CS"/>
</dbReference>
<dbReference type="SUPFAM" id="SSF49899">
    <property type="entry name" value="Concanavalin A-like lectins/glucanases"/>
    <property type="match status" value="1"/>
</dbReference>
<feature type="signal peptide" evidence="19">
    <location>
        <begin position="1"/>
        <end position="19"/>
    </location>
</feature>
<evidence type="ECO:0000256" key="16">
    <source>
        <dbReference type="PIRNR" id="PIRNR037299"/>
    </source>
</evidence>
<dbReference type="Gene3D" id="2.60.120.200">
    <property type="match status" value="1"/>
</dbReference>
<evidence type="ECO:0000256" key="12">
    <source>
        <dbReference type="ARBA" id="ARBA00023295"/>
    </source>
</evidence>
<evidence type="ECO:0000256" key="5">
    <source>
        <dbReference type="ARBA" id="ARBA00022676"/>
    </source>
</evidence>
<dbReference type="OrthoDB" id="4781at2759"/>
<feature type="domain" description="GH16" evidence="20">
    <location>
        <begin position="74"/>
        <end position="281"/>
    </location>
</feature>
<keyword evidence="10" id="KW-0325">Glycoprotein</keyword>
<keyword evidence="4" id="KW-0336">GPI-anchor</keyword>
<dbReference type="EMBL" id="KV878212">
    <property type="protein sequence ID" value="OJJ35447.1"/>
    <property type="molecule type" value="Genomic_DNA"/>
</dbReference>
<dbReference type="PANTHER" id="PTHR10963:SF22">
    <property type="entry name" value="GLYCOSIDASE CRH2-RELATED"/>
    <property type="match status" value="1"/>
</dbReference>
<dbReference type="STRING" id="1073089.A0A1L9RKS9"/>
<evidence type="ECO:0000256" key="11">
    <source>
        <dbReference type="ARBA" id="ARBA00023288"/>
    </source>
</evidence>
<keyword evidence="8 16" id="KW-0378">Hydrolase</keyword>
<keyword evidence="12" id="KW-0326">Glycosidase</keyword>
<evidence type="ECO:0000256" key="9">
    <source>
        <dbReference type="ARBA" id="ARBA00023136"/>
    </source>
</evidence>
<evidence type="ECO:0000256" key="7">
    <source>
        <dbReference type="ARBA" id="ARBA00022729"/>
    </source>
</evidence>
<reference evidence="22" key="1">
    <citation type="journal article" date="2017" name="Genome Biol.">
        <title>Comparative genomics reveals high biological diversity and specific adaptations in the industrially and medically important fungal genus Aspergillus.</title>
        <authorList>
            <person name="de Vries R.P."/>
            <person name="Riley R."/>
            <person name="Wiebenga A."/>
            <person name="Aguilar-Osorio G."/>
            <person name="Amillis S."/>
            <person name="Uchima C.A."/>
            <person name="Anderluh G."/>
            <person name="Asadollahi M."/>
            <person name="Askin M."/>
            <person name="Barry K."/>
            <person name="Battaglia E."/>
            <person name="Bayram O."/>
            <person name="Benocci T."/>
            <person name="Braus-Stromeyer S.A."/>
            <person name="Caldana C."/>
            <person name="Canovas D."/>
            <person name="Cerqueira G.C."/>
            <person name="Chen F."/>
            <person name="Chen W."/>
            <person name="Choi C."/>
            <person name="Clum A."/>
            <person name="Dos Santos R.A."/>
            <person name="Damasio A.R."/>
            <person name="Diallinas G."/>
            <person name="Emri T."/>
            <person name="Fekete E."/>
            <person name="Flipphi M."/>
            <person name="Freyberg S."/>
            <person name="Gallo A."/>
            <person name="Gournas C."/>
            <person name="Habgood R."/>
            <person name="Hainaut M."/>
            <person name="Harispe M.L."/>
            <person name="Henrissat B."/>
            <person name="Hilden K.S."/>
            <person name="Hope R."/>
            <person name="Hossain A."/>
            <person name="Karabika E."/>
            <person name="Karaffa L."/>
            <person name="Karanyi Z."/>
            <person name="Krasevec N."/>
            <person name="Kuo A."/>
            <person name="Kusch H."/>
            <person name="LaButti K."/>
            <person name="Lagendijk E.L."/>
            <person name="Lapidus A."/>
            <person name="Levasseur A."/>
            <person name="Lindquist E."/>
            <person name="Lipzen A."/>
            <person name="Logrieco A.F."/>
            <person name="MacCabe A."/>
            <person name="Maekelae M.R."/>
            <person name="Malavazi I."/>
            <person name="Melin P."/>
            <person name="Meyer V."/>
            <person name="Mielnichuk N."/>
            <person name="Miskei M."/>
            <person name="Molnar A.P."/>
            <person name="Mule G."/>
            <person name="Ngan C.Y."/>
            <person name="Orejas M."/>
            <person name="Orosz E."/>
            <person name="Ouedraogo J.P."/>
            <person name="Overkamp K.M."/>
            <person name="Park H.-S."/>
            <person name="Perrone G."/>
            <person name="Piumi F."/>
            <person name="Punt P.J."/>
            <person name="Ram A.F."/>
            <person name="Ramon A."/>
            <person name="Rauscher S."/>
            <person name="Record E."/>
            <person name="Riano-Pachon D.M."/>
            <person name="Robert V."/>
            <person name="Roehrig J."/>
            <person name="Ruller R."/>
            <person name="Salamov A."/>
            <person name="Salih N.S."/>
            <person name="Samson R.A."/>
            <person name="Sandor E."/>
            <person name="Sanguinetti M."/>
            <person name="Schuetze T."/>
            <person name="Sepcic K."/>
            <person name="Shelest E."/>
            <person name="Sherlock G."/>
            <person name="Sophianopoulou V."/>
            <person name="Squina F.M."/>
            <person name="Sun H."/>
            <person name="Susca A."/>
            <person name="Todd R.B."/>
            <person name="Tsang A."/>
            <person name="Unkles S.E."/>
            <person name="van de Wiele N."/>
            <person name="van Rossen-Uffink D."/>
            <person name="Oliveira J.V."/>
            <person name="Vesth T.C."/>
            <person name="Visser J."/>
            <person name="Yu J.-H."/>
            <person name="Zhou M."/>
            <person name="Andersen M.R."/>
            <person name="Archer D.B."/>
            <person name="Baker S.E."/>
            <person name="Benoit I."/>
            <person name="Brakhage A.A."/>
            <person name="Braus G.H."/>
            <person name="Fischer R."/>
            <person name="Frisvad J.C."/>
            <person name="Goldman G.H."/>
            <person name="Houbraken J."/>
            <person name="Oakley B."/>
            <person name="Pocsi I."/>
            <person name="Scazzocchio C."/>
            <person name="Seiboth B."/>
            <person name="vanKuyk P.A."/>
            <person name="Wortman J."/>
            <person name="Dyer P.S."/>
            <person name="Grigoriev I.V."/>
        </authorList>
    </citation>
    <scope>NUCLEOTIDE SEQUENCE [LARGE SCALE GENOMIC DNA]</scope>
    <source>
        <strain evidence="22">DTO 134E9</strain>
    </source>
</reference>
<evidence type="ECO:0000256" key="8">
    <source>
        <dbReference type="ARBA" id="ARBA00022801"/>
    </source>
</evidence>
<dbReference type="InterPro" id="IPR013320">
    <property type="entry name" value="ConA-like_dom_sf"/>
</dbReference>
<dbReference type="InterPro" id="IPR050546">
    <property type="entry name" value="Glycosyl_Hydrlase_16"/>
</dbReference>
<evidence type="ECO:0000256" key="17">
    <source>
        <dbReference type="PIRSR" id="PIRSR037299-1"/>
    </source>
</evidence>
<dbReference type="EC" id="3.2.-.-" evidence="16"/>
<dbReference type="PANTHER" id="PTHR10963">
    <property type="entry name" value="GLYCOSYL HYDROLASE-RELATED"/>
    <property type="match status" value="1"/>
</dbReference>
<gene>
    <name evidence="21" type="ORF">ASPWEDRAFT_40644</name>
</gene>
<evidence type="ECO:0000256" key="10">
    <source>
        <dbReference type="ARBA" id="ARBA00023180"/>
    </source>
</evidence>
<dbReference type="PIRSF" id="PIRSF037299">
    <property type="entry name" value="Glycosidase_CRH1_prd"/>
    <property type="match status" value="1"/>
</dbReference>
<dbReference type="AlphaFoldDB" id="A0A1L9RKS9"/>
<dbReference type="InterPro" id="IPR000757">
    <property type="entry name" value="Beta-glucanase-like"/>
</dbReference>
<keyword evidence="11" id="KW-0449">Lipoprotein</keyword>
<dbReference type="GO" id="GO:0008843">
    <property type="term" value="F:endochitinase activity"/>
    <property type="evidence" value="ECO:0007669"/>
    <property type="project" value="UniProtKB-EC"/>
</dbReference>
<feature type="region of interest" description="Disordered" evidence="18">
    <location>
        <begin position="340"/>
        <end position="402"/>
    </location>
</feature>
<dbReference type="GO" id="GO:0008061">
    <property type="term" value="F:chitin binding"/>
    <property type="evidence" value="ECO:0007669"/>
    <property type="project" value="InterPro"/>
</dbReference>
<keyword evidence="5" id="KW-0328">Glycosyltransferase</keyword>
<keyword evidence="9 16" id="KW-0472">Membrane</keyword>
<comment type="subcellular location">
    <subcellularLocation>
        <location evidence="2">Cell membrane</location>
        <topology evidence="2">Lipid-anchor</topology>
        <topology evidence="2">GPI-anchor</topology>
    </subcellularLocation>
</comment>
<keyword evidence="3" id="KW-1003">Cell membrane</keyword>
<sequence length="424" mass="44967">MVRLASSLLLASLSASAWAAASCSSSSQCPEDKPCCSQYGECGTGAFCLGGCDPLSSFSLDSCAPAPICEDKKYTWDNLDNAALNTKFLGNASESDWVYSGFPKVKDGNLDITMPKETVGTLFANTHYIWYGKIGAKIKSSRGAGVVTAFILLSDVKDEIDYEFVGADLDNVQTNYYFQGILDYNNGGKSPVKGGTYDDWHYYEIDWTPDLITWSVDGNSVRTLEKAKTWNETANRYEFPQSPSRMQLSLWPAGGSSSAEGTIEWAGGKIDWDSEDIKKDGHYTATFGEISVECYKPPTGADIQGDKSYIFTSDSGTNNSIRITNNDTVLASMGATGLDMDVGADKDDSSSTSDASGSVPTNQAGGSGNAPGSSSSDSSSSTTSGKESSSSGATDTNAAPSHNERVLQSSLFAVLVAMVASIML</sequence>
<comment type="catalytic activity">
    <reaction evidence="1">
        <text>Random endo-hydrolysis of N-acetyl-beta-D-glucosaminide (1-&gt;4)-beta-linkages in chitin and chitodextrins.</text>
        <dbReference type="EC" id="3.2.1.14"/>
    </reaction>
</comment>
<dbReference type="PROSITE" id="PS51257">
    <property type="entry name" value="PROKAR_LIPOPROTEIN"/>
    <property type="match status" value="1"/>
</dbReference>
<evidence type="ECO:0000256" key="13">
    <source>
        <dbReference type="ARBA" id="ARBA00023316"/>
    </source>
</evidence>
<dbReference type="GeneID" id="63751224"/>
<dbReference type="GO" id="GO:0031505">
    <property type="term" value="P:fungal-type cell wall organization"/>
    <property type="evidence" value="ECO:0007669"/>
    <property type="project" value="TreeGrafter"/>
</dbReference>
<feature type="active site" description="Proton donor" evidence="17">
    <location>
        <position position="163"/>
    </location>
</feature>
<feature type="active site" description="Nucleophile" evidence="17">
    <location>
        <position position="159"/>
    </location>
</feature>
<proteinExistence type="inferred from homology"/>
<evidence type="ECO:0000256" key="4">
    <source>
        <dbReference type="ARBA" id="ARBA00022622"/>
    </source>
</evidence>
<dbReference type="Pfam" id="PF00722">
    <property type="entry name" value="Glyco_hydro_16"/>
    <property type="match status" value="1"/>
</dbReference>
<keyword evidence="6" id="KW-0808">Transferase</keyword>
<feature type="compositionally biased region" description="Low complexity" evidence="18">
    <location>
        <begin position="370"/>
        <end position="394"/>
    </location>
</feature>